<sequence>MLLPLPLAALFCGALVAFSTADSSTRSTGYDIGSDEFIETGSTAGWQFPSPPPYAMKEPLNHPVMRIAGAGSSGKASVINWGMKAILPVEKNYPMLTYENFFISFYESEVTNHHSELTHNILIISLQQAMSITTSH</sequence>
<dbReference type="EMBL" id="EQ975419">
    <property type="protein sequence ID" value="EEF27421.1"/>
    <property type="molecule type" value="Genomic_DNA"/>
</dbReference>
<protein>
    <submittedName>
        <fullName evidence="2">Uncharacterized protein</fullName>
    </submittedName>
</protein>
<feature type="signal peptide" evidence="1">
    <location>
        <begin position="1"/>
        <end position="21"/>
    </location>
</feature>
<gene>
    <name evidence="2" type="ORF">RCOM_1995280</name>
</gene>
<keyword evidence="1" id="KW-0732">Signal</keyword>
<reference evidence="3" key="1">
    <citation type="journal article" date="2010" name="Nat. Biotechnol.">
        <title>Draft genome sequence of the oilseed species Ricinus communis.</title>
        <authorList>
            <person name="Chan A.P."/>
            <person name="Crabtree J."/>
            <person name="Zhao Q."/>
            <person name="Lorenzi H."/>
            <person name="Orvis J."/>
            <person name="Puiu D."/>
            <person name="Melake-Berhan A."/>
            <person name="Jones K.M."/>
            <person name="Redman J."/>
            <person name="Chen G."/>
            <person name="Cahoon E.B."/>
            <person name="Gedil M."/>
            <person name="Stanke M."/>
            <person name="Haas B.J."/>
            <person name="Wortman J.R."/>
            <person name="Fraser-Liggett C.M."/>
            <person name="Ravel J."/>
            <person name="Rabinowicz P.D."/>
        </authorList>
    </citation>
    <scope>NUCLEOTIDE SEQUENCE [LARGE SCALE GENOMIC DNA]</scope>
    <source>
        <strain evidence="3">cv. Hale</strain>
    </source>
</reference>
<evidence type="ECO:0000256" key="1">
    <source>
        <dbReference type="SAM" id="SignalP"/>
    </source>
</evidence>
<dbReference type="AlphaFoldDB" id="B9T9P3"/>
<accession>B9T9P3</accession>
<name>B9T9P3_RICCO</name>
<keyword evidence="3" id="KW-1185">Reference proteome</keyword>
<proteinExistence type="predicted"/>
<evidence type="ECO:0000313" key="3">
    <source>
        <dbReference type="Proteomes" id="UP000008311"/>
    </source>
</evidence>
<evidence type="ECO:0000313" key="2">
    <source>
        <dbReference type="EMBL" id="EEF27421.1"/>
    </source>
</evidence>
<organism evidence="2 3">
    <name type="scientific">Ricinus communis</name>
    <name type="common">Castor bean</name>
    <dbReference type="NCBI Taxonomy" id="3988"/>
    <lineage>
        <taxon>Eukaryota</taxon>
        <taxon>Viridiplantae</taxon>
        <taxon>Streptophyta</taxon>
        <taxon>Embryophyta</taxon>
        <taxon>Tracheophyta</taxon>
        <taxon>Spermatophyta</taxon>
        <taxon>Magnoliopsida</taxon>
        <taxon>eudicotyledons</taxon>
        <taxon>Gunneridae</taxon>
        <taxon>Pentapetalae</taxon>
        <taxon>rosids</taxon>
        <taxon>fabids</taxon>
        <taxon>Malpighiales</taxon>
        <taxon>Euphorbiaceae</taxon>
        <taxon>Acalyphoideae</taxon>
        <taxon>Acalypheae</taxon>
        <taxon>Ricinus</taxon>
    </lineage>
</organism>
<dbReference type="Proteomes" id="UP000008311">
    <property type="component" value="Unassembled WGS sequence"/>
</dbReference>
<dbReference type="InParanoid" id="B9T9P3"/>
<feature type="chain" id="PRO_5002892387" evidence="1">
    <location>
        <begin position="22"/>
        <end position="136"/>
    </location>
</feature>